<dbReference type="Pfam" id="PF02746">
    <property type="entry name" value="MR_MLE_N"/>
    <property type="match status" value="1"/>
</dbReference>
<comment type="cofactor">
    <cofactor evidence="5">
        <name>Mg(2+)</name>
        <dbReference type="ChEBI" id="CHEBI:18420"/>
    </cofactor>
    <text evidence="5">Binds 1 Mg(2+) ion per subunit.</text>
</comment>
<organism evidence="8 9">
    <name type="scientific">Lysobacter yananisis</name>
    <dbReference type="NCBI Taxonomy" id="1003114"/>
    <lineage>
        <taxon>Bacteria</taxon>
        <taxon>Pseudomonadati</taxon>
        <taxon>Pseudomonadota</taxon>
        <taxon>Gammaproteobacteria</taxon>
        <taxon>Lysobacterales</taxon>
        <taxon>Lysobacteraceae</taxon>
        <taxon>Lysobacter</taxon>
    </lineage>
</organism>
<feature type="compositionally biased region" description="Low complexity" evidence="6">
    <location>
        <begin position="343"/>
        <end position="353"/>
    </location>
</feature>
<dbReference type="SUPFAM" id="SSF51604">
    <property type="entry name" value="Enolase C-terminal domain-like"/>
    <property type="match status" value="1"/>
</dbReference>
<dbReference type="EC" id="5.1.1.-" evidence="5"/>
<evidence type="ECO:0000256" key="1">
    <source>
        <dbReference type="ARBA" id="ARBA00008031"/>
    </source>
</evidence>
<dbReference type="InterPro" id="IPR013342">
    <property type="entry name" value="Mandelate_racemase_C"/>
</dbReference>
<dbReference type="Pfam" id="PF13378">
    <property type="entry name" value="MR_MLE_C"/>
    <property type="match status" value="1"/>
</dbReference>
<keyword evidence="3 5" id="KW-0460">Magnesium</keyword>
<dbReference type="Gene3D" id="3.20.20.120">
    <property type="entry name" value="Enolase-like C-terminal domain"/>
    <property type="match status" value="1"/>
</dbReference>
<dbReference type="RefSeq" id="WP_309151939.1">
    <property type="nucleotide sequence ID" value="NZ_CP133568.1"/>
</dbReference>
<dbReference type="CDD" id="cd03319">
    <property type="entry name" value="L-Ala-DL-Glu_epimerase"/>
    <property type="match status" value="1"/>
</dbReference>
<proteinExistence type="inferred from homology"/>
<dbReference type="SFLD" id="SFLDG00180">
    <property type="entry name" value="muconate_cycloisomerase"/>
    <property type="match status" value="1"/>
</dbReference>
<evidence type="ECO:0000256" key="5">
    <source>
        <dbReference type="RuleBase" id="RU366006"/>
    </source>
</evidence>
<evidence type="ECO:0000313" key="9">
    <source>
        <dbReference type="Proteomes" id="UP001229313"/>
    </source>
</evidence>
<comment type="similarity">
    <text evidence="1 5">Belongs to the mandelate racemase/muconate lactonizing enzyme family.</text>
</comment>
<name>A0ABY9P7P3_9GAMM</name>
<keyword evidence="9" id="KW-1185">Reference proteome</keyword>
<gene>
    <name evidence="8" type="ORF">RDV84_24530</name>
</gene>
<reference evidence="8 9" key="1">
    <citation type="submission" date="2023-08" db="EMBL/GenBank/DDBJ databases">
        <title>The whole genome sequence of Lysobacter yananisis.</title>
        <authorList>
            <person name="Sun H."/>
        </authorList>
    </citation>
    <scope>NUCLEOTIDE SEQUENCE [LARGE SCALE GENOMIC DNA]</scope>
    <source>
        <strain evidence="8 9">SNNU513</strain>
    </source>
</reference>
<dbReference type="SUPFAM" id="SSF54826">
    <property type="entry name" value="Enolase N-terminal domain-like"/>
    <property type="match status" value="1"/>
</dbReference>
<feature type="domain" description="Mandelate racemase/muconate lactonizing enzyme C-terminal" evidence="7">
    <location>
        <begin position="136"/>
        <end position="229"/>
    </location>
</feature>
<dbReference type="InterPro" id="IPR036849">
    <property type="entry name" value="Enolase-like_C_sf"/>
</dbReference>
<evidence type="ECO:0000256" key="6">
    <source>
        <dbReference type="SAM" id="MobiDB-lite"/>
    </source>
</evidence>
<dbReference type="PANTHER" id="PTHR48073">
    <property type="entry name" value="O-SUCCINYLBENZOATE SYNTHASE-RELATED"/>
    <property type="match status" value="1"/>
</dbReference>
<dbReference type="Proteomes" id="UP001229313">
    <property type="component" value="Chromosome"/>
</dbReference>
<evidence type="ECO:0000313" key="8">
    <source>
        <dbReference type="EMBL" id="WMT03083.1"/>
    </source>
</evidence>
<dbReference type="InterPro" id="IPR029065">
    <property type="entry name" value="Enolase_C-like"/>
</dbReference>
<dbReference type="SFLD" id="SFLDS00001">
    <property type="entry name" value="Enolase"/>
    <property type="match status" value="1"/>
</dbReference>
<dbReference type="PANTHER" id="PTHR48073:SF2">
    <property type="entry name" value="O-SUCCINYLBENZOATE SYNTHASE"/>
    <property type="match status" value="1"/>
</dbReference>
<dbReference type="Gene3D" id="3.30.390.10">
    <property type="entry name" value="Enolase-like, N-terminal domain"/>
    <property type="match status" value="1"/>
</dbReference>
<protein>
    <recommendedName>
        <fullName evidence="5">Dipeptide epimerase</fullName>
        <ecNumber evidence="5">5.1.1.-</ecNumber>
    </recommendedName>
</protein>
<keyword evidence="2 5" id="KW-0479">Metal-binding</keyword>
<evidence type="ECO:0000256" key="4">
    <source>
        <dbReference type="ARBA" id="ARBA00023235"/>
    </source>
</evidence>
<keyword evidence="4 5" id="KW-0413">Isomerase</keyword>
<evidence type="ECO:0000256" key="2">
    <source>
        <dbReference type="ARBA" id="ARBA00022723"/>
    </source>
</evidence>
<dbReference type="InterPro" id="IPR034603">
    <property type="entry name" value="Dipeptide_epimerase"/>
</dbReference>
<dbReference type="InterPro" id="IPR013341">
    <property type="entry name" value="Mandelate_racemase_N_dom"/>
</dbReference>
<accession>A0ABY9P7P3</accession>
<feature type="region of interest" description="Disordered" evidence="6">
    <location>
        <begin position="343"/>
        <end position="362"/>
    </location>
</feature>
<dbReference type="InterPro" id="IPR029017">
    <property type="entry name" value="Enolase-like_N"/>
</dbReference>
<dbReference type="SMART" id="SM00922">
    <property type="entry name" value="MR_MLE"/>
    <property type="match status" value="1"/>
</dbReference>
<evidence type="ECO:0000259" key="7">
    <source>
        <dbReference type="SMART" id="SM00922"/>
    </source>
</evidence>
<sequence length="362" mass="38154">MPSRARLQMSLAIEPLPLKAPFAIAGHRFEAMPALVATLSDDDGHRGRGEACGVYYLDDHPASMHAALEARREAIEAGIDRAALQTLLPPGGARNALDCALWELQAQRERRPVWALAGLAPPRPLPTAFTLGADAPAQVAAGARALAQARLLKLKLDGDAELDIARIVAARAARPDVRLMVDANQAYTLQRIAPLIAALADHRVELLEQPFARGREADLDALDCPVAVAADESVQGLDELDALAGRCDFVNLKLDKCGGLTEALAMAARARTLGLRCMVGNMLGTSWAAAPAFALGQLCELVDLDGPSFIQTDRSPAVVYRDGLIHCPDEVWGGAGGVASRSASRSAADAAASTPPTQVPRP</sequence>
<evidence type="ECO:0000256" key="3">
    <source>
        <dbReference type="ARBA" id="ARBA00022842"/>
    </source>
</evidence>
<dbReference type="EMBL" id="CP133568">
    <property type="protein sequence ID" value="WMT03083.1"/>
    <property type="molecule type" value="Genomic_DNA"/>
</dbReference>